<organism evidence="1 2">
    <name type="scientific">Pseudomonas luteola</name>
    <dbReference type="NCBI Taxonomy" id="47886"/>
    <lineage>
        <taxon>Bacteria</taxon>
        <taxon>Pseudomonadati</taxon>
        <taxon>Pseudomonadota</taxon>
        <taxon>Gammaproteobacteria</taxon>
        <taxon>Pseudomonadales</taxon>
        <taxon>Pseudomonadaceae</taxon>
        <taxon>Pseudomonas</taxon>
    </lineage>
</organism>
<sequence>MDLFVDLKVPAVGGSQWTTAERQREEKSLCGNDLQTLLDFCGSPQNDAVEREGVDSFRNHITCDRFNVIDFRVRSRPFILDDVEALVQATRSVYILPVLLAMDVLRMLAAGIYGKDDYGQCDVV</sequence>
<dbReference type="EMBL" id="UAUF01000010">
    <property type="protein sequence ID" value="SPZ05050.1"/>
    <property type="molecule type" value="Genomic_DNA"/>
</dbReference>
<dbReference type="AlphaFoldDB" id="A0A2X2EED9"/>
<name>A0A2X2EED9_PSELU</name>
<protein>
    <submittedName>
        <fullName evidence="1">Uncharacterized protein</fullName>
    </submittedName>
</protein>
<evidence type="ECO:0000313" key="1">
    <source>
        <dbReference type="EMBL" id="SPZ05050.1"/>
    </source>
</evidence>
<reference evidence="1 2" key="1">
    <citation type="submission" date="2018-06" db="EMBL/GenBank/DDBJ databases">
        <authorList>
            <consortium name="Pathogen Informatics"/>
            <person name="Doyle S."/>
        </authorList>
    </citation>
    <scope>NUCLEOTIDE SEQUENCE [LARGE SCALE GENOMIC DNA]</scope>
    <source>
        <strain evidence="1 2">NCTC11842</strain>
    </source>
</reference>
<proteinExistence type="predicted"/>
<dbReference type="Proteomes" id="UP000250443">
    <property type="component" value="Unassembled WGS sequence"/>
</dbReference>
<accession>A0A2X2EED9</accession>
<evidence type="ECO:0000313" key="2">
    <source>
        <dbReference type="Proteomes" id="UP000250443"/>
    </source>
</evidence>
<gene>
    <name evidence="1" type="ORF">NCTC11842_01562</name>
</gene>